<dbReference type="AlphaFoldDB" id="A0A660DXQ4"/>
<evidence type="ECO:0000313" key="2">
    <source>
        <dbReference type="Proteomes" id="UP000289996"/>
    </source>
</evidence>
<proteinExistence type="predicted"/>
<accession>A0A660DXQ4</accession>
<gene>
    <name evidence="1" type="ORF">MUDAN_MDHGFNIF_00691</name>
</gene>
<protein>
    <submittedName>
        <fullName evidence="1">Uncharacterized protein</fullName>
    </submittedName>
</protein>
<sequence length="400" mass="43705">MNSLAINQALIQRQLMVTYTRYQYSEAETVSPMGPLTLLSPEYRRLTQTVNRMQVVQTTGPVVLTNLTERNVAAKLIQLLAVPTLPPVMQPIAPSSAVLQQAYQRGLLVTGRQVNSLTTWAVPHDQLLLADLAAQSVPSVLALGPYDNTNVATIIDDQRQVVLSQLSASALPKGPATYQYTIQTTAGKTLLTGLPLAAVTPALIGLQLGLSPQWLGTLLLGQPLLPAQVLAHSQLIYEQLQATAAQPIKSAADVMALQTATDLPIATTIGQYRYWDQANQRPLTPAISDLLVVPALTTLYHGPQAELQTTANQLSAGILQVAQRRNYRLQRQSRQLMTQGRADRLRFSRGQLQSFQARPQSESPFGQPIETVFQVWSGSDQLGVDLSFRALVHQLLDQID</sequence>
<evidence type="ECO:0000313" key="1">
    <source>
        <dbReference type="EMBL" id="VDG28505.1"/>
    </source>
</evidence>
<dbReference type="Proteomes" id="UP000289996">
    <property type="component" value="Unassembled WGS sequence"/>
</dbReference>
<reference evidence="1 2" key="1">
    <citation type="submission" date="2018-11" db="EMBL/GenBank/DDBJ databases">
        <authorList>
            <person name="Wuyts S."/>
        </authorList>
    </citation>
    <scope>NUCLEOTIDE SEQUENCE [LARGE SCALE GENOMIC DNA]</scope>
    <source>
        <strain evidence="1">Lactobacillus mudanjiangensis AMBF249</strain>
    </source>
</reference>
<name>A0A660DXQ4_9LACO</name>
<organism evidence="1 2">
    <name type="scientific">Lactiplantibacillus mudanjiangensis</name>
    <dbReference type="NCBI Taxonomy" id="1296538"/>
    <lineage>
        <taxon>Bacteria</taxon>
        <taxon>Bacillati</taxon>
        <taxon>Bacillota</taxon>
        <taxon>Bacilli</taxon>
        <taxon>Lactobacillales</taxon>
        <taxon>Lactobacillaceae</taxon>
        <taxon>Lactiplantibacillus</taxon>
    </lineage>
</organism>
<dbReference type="EMBL" id="UYIG01000112">
    <property type="protein sequence ID" value="VDG28505.1"/>
    <property type="molecule type" value="Genomic_DNA"/>
</dbReference>
<keyword evidence="2" id="KW-1185">Reference proteome</keyword>